<organism evidence="1 2">
    <name type="scientific">Popillia japonica</name>
    <name type="common">Japanese beetle</name>
    <dbReference type="NCBI Taxonomy" id="7064"/>
    <lineage>
        <taxon>Eukaryota</taxon>
        <taxon>Metazoa</taxon>
        <taxon>Ecdysozoa</taxon>
        <taxon>Arthropoda</taxon>
        <taxon>Hexapoda</taxon>
        <taxon>Insecta</taxon>
        <taxon>Pterygota</taxon>
        <taxon>Neoptera</taxon>
        <taxon>Endopterygota</taxon>
        <taxon>Coleoptera</taxon>
        <taxon>Polyphaga</taxon>
        <taxon>Scarabaeiformia</taxon>
        <taxon>Scarabaeidae</taxon>
        <taxon>Rutelinae</taxon>
        <taxon>Popillia</taxon>
    </lineage>
</organism>
<reference evidence="1 2" key="1">
    <citation type="journal article" date="2024" name="BMC Genomics">
        <title>De novo assembly and annotation of Popillia japonica's genome with initial clues to its potential as an invasive pest.</title>
        <authorList>
            <person name="Cucini C."/>
            <person name="Boschi S."/>
            <person name="Funari R."/>
            <person name="Cardaioli E."/>
            <person name="Iannotti N."/>
            <person name="Marturano G."/>
            <person name="Paoli F."/>
            <person name="Bruttini M."/>
            <person name="Carapelli A."/>
            <person name="Frati F."/>
            <person name="Nardi F."/>
        </authorList>
    </citation>
    <scope>NUCLEOTIDE SEQUENCE [LARGE SCALE GENOMIC DNA]</scope>
    <source>
        <strain evidence="1">DMR45628</strain>
    </source>
</reference>
<evidence type="ECO:0000313" key="2">
    <source>
        <dbReference type="Proteomes" id="UP001458880"/>
    </source>
</evidence>
<proteinExistence type="predicted"/>
<accession>A0AAW1N191</accession>
<dbReference type="AlphaFoldDB" id="A0AAW1N191"/>
<evidence type="ECO:0000313" key="1">
    <source>
        <dbReference type="EMBL" id="KAK9753658.1"/>
    </source>
</evidence>
<comment type="caution">
    <text evidence="1">The sequence shown here is derived from an EMBL/GenBank/DDBJ whole genome shotgun (WGS) entry which is preliminary data.</text>
</comment>
<dbReference type="Proteomes" id="UP001458880">
    <property type="component" value="Unassembled WGS sequence"/>
</dbReference>
<evidence type="ECO:0008006" key="3">
    <source>
        <dbReference type="Google" id="ProtNLM"/>
    </source>
</evidence>
<sequence>DKVKLIDEIKKGAEVTQLASRSTKITFSKLSDKVKLIDEIKKGAEVTQLATKYGVSKAIINTTWSVGTWNIDGASCLRQRETCSERGSDY</sequence>
<name>A0AAW1N191_POPJA</name>
<gene>
    <name evidence="1" type="ORF">QE152_g1794</name>
</gene>
<keyword evidence="2" id="KW-1185">Reference proteome</keyword>
<feature type="non-terminal residue" evidence="1">
    <location>
        <position position="1"/>
    </location>
</feature>
<protein>
    <recommendedName>
        <fullName evidence="3">HTH psq-type domain-containing protein</fullName>
    </recommendedName>
</protein>
<dbReference type="EMBL" id="JASPKY010000011">
    <property type="protein sequence ID" value="KAK9753658.1"/>
    <property type="molecule type" value="Genomic_DNA"/>
</dbReference>